<keyword evidence="3" id="KW-1185">Reference proteome</keyword>
<sequence>MANIPEAQLPMAWGFEVGYKGRLFPPHLPRSSISHPPYRSSTHTCHPSAAVNMKCRTAAAIVICLTNGAIAAPTQSNQLGVATHNNALVQPRQPAEDFAELSETTQNAISSAGRQSRQKRDDIEVAAGKALAQTSRFTQEDTQEENVLDLQVNLDGPATVFNKLKARREQDEKKPEDKTEKPSVSDPAKAKKPKLLNLELLKILNLKGLTKSLGPKKPVGDAKAPTADKAKFTVSARSFRVNQKKPAAE</sequence>
<feature type="region of interest" description="Disordered" evidence="1">
    <location>
        <begin position="165"/>
        <end position="192"/>
    </location>
</feature>
<reference evidence="2 3" key="1">
    <citation type="journal article" date="2020" name="Genome Biol. Evol.">
        <title>A new high-quality draft genome assembly of the Chinese cordyceps Ophiocordyceps sinensis.</title>
        <authorList>
            <person name="Shu R."/>
            <person name="Zhang J."/>
            <person name="Meng Q."/>
            <person name="Zhang H."/>
            <person name="Zhou G."/>
            <person name="Li M."/>
            <person name="Wu P."/>
            <person name="Zhao Y."/>
            <person name="Chen C."/>
            <person name="Qin Q."/>
        </authorList>
    </citation>
    <scope>NUCLEOTIDE SEQUENCE [LARGE SCALE GENOMIC DNA]</scope>
    <source>
        <strain evidence="2 3">IOZ07</strain>
    </source>
</reference>
<evidence type="ECO:0000256" key="1">
    <source>
        <dbReference type="SAM" id="MobiDB-lite"/>
    </source>
</evidence>
<dbReference type="Proteomes" id="UP000557566">
    <property type="component" value="Unassembled WGS sequence"/>
</dbReference>
<evidence type="ECO:0000313" key="2">
    <source>
        <dbReference type="EMBL" id="KAF4504772.1"/>
    </source>
</evidence>
<accession>A0A8H4PH00</accession>
<name>A0A8H4PH00_9HYPO</name>
<organism evidence="2 3">
    <name type="scientific">Ophiocordyceps sinensis</name>
    <dbReference type="NCBI Taxonomy" id="72228"/>
    <lineage>
        <taxon>Eukaryota</taxon>
        <taxon>Fungi</taxon>
        <taxon>Dikarya</taxon>
        <taxon>Ascomycota</taxon>
        <taxon>Pezizomycotina</taxon>
        <taxon>Sordariomycetes</taxon>
        <taxon>Hypocreomycetidae</taxon>
        <taxon>Hypocreales</taxon>
        <taxon>Ophiocordycipitaceae</taxon>
        <taxon>Ophiocordyceps</taxon>
    </lineage>
</organism>
<feature type="compositionally biased region" description="Polar residues" evidence="1">
    <location>
        <begin position="102"/>
        <end position="115"/>
    </location>
</feature>
<feature type="region of interest" description="Disordered" evidence="1">
    <location>
        <begin position="99"/>
        <end position="120"/>
    </location>
</feature>
<gene>
    <name evidence="2" type="ORF">G6O67_008181</name>
</gene>
<evidence type="ECO:0000313" key="3">
    <source>
        <dbReference type="Proteomes" id="UP000557566"/>
    </source>
</evidence>
<dbReference type="AlphaFoldDB" id="A0A8H4PH00"/>
<feature type="region of interest" description="Disordered" evidence="1">
    <location>
        <begin position="210"/>
        <end position="229"/>
    </location>
</feature>
<comment type="caution">
    <text evidence="2">The sequence shown here is derived from an EMBL/GenBank/DDBJ whole genome shotgun (WGS) entry which is preliminary data.</text>
</comment>
<proteinExistence type="predicted"/>
<dbReference type="EMBL" id="JAAVMX010000009">
    <property type="protein sequence ID" value="KAF4504772.1"/>
    <property type="molecule type" value="Genomic_DNA"/>
</dbReference>
<protein>
    <submittedName>
        <fullName evidence="2">Uncharacterized protein</fullName>
    </submittedName>
</protein>
<feature type="compositionally biased region" description="Basic and acidic residues" evidence="1">
    <location>
        <begin position="167"/>
        <end position="183"/>
    </location>
</feature>